<accession>A0A135YV79</accession>
<proteinExistence type="inferred from homology"/>
<dbReference type="Pfam" id="PF01590">
    <property type="entry name" value="GAF"/>
    <property type="match status" value="1"/>
</dbReference>
<dbReference type="eggNOG" id="COG1956">
    <property type="taxonomic scope" value="Bacteria"/>
</dbReference>
<evidence type="ECO:0000313" key="3">
    <source>
        <dbReference type="EMBL" id="KXI13251.1"/>
    </source>
</evidence>
<evidence type="ECO:0000259" key="2">
    <source>
        <dbReference type="Pfam" id="PF01590"/>
    </source>
</evidence>
<name>A0A135YV79_9FIRM</name>
<dbReference type="InterPro" id="IPR051330">
    <property type="entry name" value="Phosphatase_reg/MetRdx"/>
</dbReference>
<feature type="domain" description="GAF" evidence="2">
    <location>
        <begin position="51"/>
        <end position="157"/>
    </location>
</feature>
<dbReference type="PATRIC" id="fig|1261.3.peg.869"/>
<dbReference type="GO" id="GO:0033745">
    <property type="term" value="F:L-methionine-(R)-S-oxide reductase activity"/>
    <property type="evidence" value="ECO:0007669"/>
    <property type="project" value="TreeGrafter"/>
</dbReference>
<dbReference type="InterPro" id="IPR029016">
    <property type="entry name" value="GAF-like_dom_sf"/>
</dbReference>
<dbReference type="EMBL" id="LSQZ01000027">
    <property type="protein sequence ID" value="KXI13251.1"/>
    <property type="molecule type" value="Genomic_DNA"/>
</dbReference>
<dbReference type="AlphaFoldDB" id="A0A135YV79"/>
<dbReference type="InterPro" id="IPR000614">
    <property type="entry name" value="FRMsr_CS"/>
</dbReference>
<dbReference type="Gene3D" id="3.30.450.40">
    <property type="match status" value="1"/>
</dbReference>
<sequence length="161" mass="17829">MFDIKIFENLTLEEKYQSMLSALRGLVDNSDSQTAKLANSSALINALVGRLNWCGFYLDNGNELELGPFQGMPACTKIPYDKGVCGKCYSTKETIRVDDVNAFPGHIACDAASNSELVIPIIVGEKCVGLLDMDSAELSRFTQLEEKYLKEAVKLIEKYVF</sequence>
<dbReference type="SUPFAM" id="SSF55781">
    <property type="entry name" value="GAF domain-like"/>
    <property type="match status" value="1"/>
</dbReference>
<comment type="caution">
    <text evidence="3">The sequence shown here is derived from an EMBL/GenBank/DDBJ whole genome shotgun (WGS) entry which is preliminary data.</text>
</comment>
<protein>
    <submittedName>
        <fullName evidence="3">GAF domain protein</fullName>
    </submittedName>
</protein>
<evidence type="ECO:0000313" key="4">
    <source>
        <dbReference type="Proteomes" id="UP000070326"/>
    </source>
</evidence>
<dbReference type="GO" id="GO:0005829">
    <property type="term" value="C:cytosol"/>
    <property type="evidence" value="ECO:0007669"/>
    <property type="project" value="TreeGrafter"/>
</dbReference>
<dbReference type="STRING" id="1261.HMPREF3195_00827"/>
<dbReference type="PANTHER" id="PTHR21021">
    <property type="entry name" value="GAF/PUTATIVE CYTOSKELETAL PROTEIN"/>
    <property type="match status" value="1"/>
</dbReference>
<evidence type="ECO:0000256" key="1">
    <source>
        <dbReference type="ARBA" id="ARBA00038454"/>
    </source>
</evidence>
<dbReference type="RefSeq" id="WP_021934730.1">
    <property type="nucleotide sequence ID" value="NZ_JAQMMT010000021.1"/>
</dbReference>
<dbReference type="PANTHER" id="PTHR21021:SF15">
    <property type="entry name" value="FREE METHIONINE-R-SULFOXIDE REDUCTASE"/>
    <property type="match status" value="1"/>
</dbReference>
<dbReference type="InterPro" id="IPR003018">
    <property type="entry name" value="GAF"/>
</dbReference>
<dbReference type="Proteomes" id="UP000070326">
    <property type="component" value="Unassembled WGS sequence"/>
</dbReference>
<dbReference type="FunFam" id="3.30.450.40:FF:000008">
    <property type="entry name" value="GAF domain-containing proteins"/>
    <property type="match status" value="1"/>
</dbReference>
<organism evidence="3 4">
    <name type="scientific">Peptostreptococcus anaerobius</name>
    <dbReference type="NCBI Taxonomy" id="1261"/>
    <lineage>
        <taxon>Bacteria</taxon>
        <taxon>Bacillati</taxon>
        <taxon>Bacillota</taxon>
        <taxon>Clostridia</taxon>
        <taxon>Peptostreptococcales</taxon>
        <taxon>Peptostreptococcaceae</taxon>
        <taxon>Peptostreptococcus</taxon>
    </lineage>
</organism>
<gene>
    <name evidence="3" type="ORF">HMPREF3195_00827</name>
</gene>
<dbReference type="PROSITE" id="PS01320">
    <property type="entry name" value="UPF0067"/>
    <property type="match status" value="1"/>
</dbReference>
<comment type="similarity">
    <text evidence="1">Belongs to the free Met sulfoxide reductase family.</text>
</comment>
<reference evidence="3 4" key="1">
    <citation type="submission" date="2016-02" db="EMBL/GenBank/DDBJ databases">
        <authorList>
            <person name="Wen L."/>
            <person name="He K."/>
            <person name="Yang H."/>
        </authorList>
    </citation>
    <scope>NUCLEOTIDE SEQUENCE [LARGE SCALE GENOMIC DNA]</scope>
    <source>
        <strain evidence="3 4">MJR8628A</strain>
    </source>
</reference>